<dbReference type="InterPro" id="IPR008902">
    <property type="entry name" value="Rhamnosid_concanavalin"/>
</dbReference>
<evidence type="ECO:0000256" key="1">
    <source>
        <dbReference type="ARBA" id="ARBA00001445"/>
    </source>
</evidence>
<proteinExistence type="predicted"/>
<evidence type="ECO:0000256" key="3">
    <source>
        <dbReference type="ARBA" id="ARBA00022801"/>
    </source>
</evidence>
<dbReference type="InterPro" id="IPR012341">
    <property type="entry name" value="6hp_glycosidase-like_sf"/>
</dbReference>
<evidence type="ECO:0000256" key="2">
    <source>
        <dbReference type="ARBA" id="ARBA00012652"/>
    </source>
</evidence>
<dbReference type="Gene3D" id="2.60.120.260">
    <property type="entry name" value="Galactose-binding domain-like"/>
    <property type="match status" value="2"/>
</dbReference>
<dbReference type="InterPro" id="IPR013737">
    <property type="entry name" value="Bac_rhamnosid_N"/>
</dbReference>
<dbReference type="RefSeq" id="WP_111503496.1">
    <property type="nucleotide sequence ID" value="NZ_CP021965.1"/>
</dbReference>
<feature type="domain" description="Alpha-L-rhamnosidase C-terminal" evidence="7">
    <location>
        <begin position="780"/>
        <end position="846"/>
    </location>
</feature>
<protein>
    <recommendedName>
        <fullName evidence="2">alpha-L-rhamnosidase</fullName>
        <ecNumber evidence="2">3.2.1.40</ecNumber>
    </recommendedName>
</protein>
<name>A0AAD0P3F3_9BACL</name>
<evidence type="ECO:0000259" key="7">
    <source>
        <dbReference type="Pfam" id="PF17390"/>
    </source>
</evidence>
<dbReference type="InterPro" id="IPR008928">
    <property type="entry name" value="6-hairpin_glycosidase_sf"/>
</dbReference>
<dbReference type="PANTHER" id="PTHR33307">
    <property type="entry name" value="ALPHA-RHAMNOSIDASE (EUROFUNG)"/>
    <property type="match status" value="1"/>
</dbReference>
<dbReference type="EMBL" id="CP021965">
    <property type="protein sequence ID" value="AWV33075.1"/>
    <property type="molecule type" value="Genomic_DNA"/>
</dbReference>
<dbReference type="GO" id="GO:0030596">
    <property type="term" value="F:alpha-L-rhamnosidase activity"/>
    <property type="evidence" value="ECO:0007669"/>
    <property type="project" value="UniProtKB-EC"/>
</dbReference>
<dbReference type="EC" id="3.2.1.40" evidence="2"/>
<dbReference type="Pfam" id="PF08531">
    <property type="entry name" value="Bac_rhamnosid_N"/>
    <property type="match status" value="1"/>
</dbReference>
<dbReference type="Pfam" id="PF17390">
    <property type="entry name" value="Bac_rhamnosid_C"/>
    <property type="match status" value="1"/>
</dbReference>
<gene>
    <name evidence="8" type="ORF">CD191_10865</name>
</gene>
<dbReference type="Gene3D" id="1.50.10.10">
    <property type="match status" value="1"/>
</dbReference>
<dbReference type="InterPro" id="IPR003961">
    <property type="entry name" value="FN3_dom"/>
</dbReference>
<evidence type="ECO:0000259" key="6">
    <source>
        <dbReference type="Pfam" id="PF17389"/>
    </source>
</evidence>
<evidence type="ECO:0000313" key="8">
    <source>
        <dbReference type="EMBL" id="AWV33075.1"/>
    </source>
</evidence>
<dbReference type="Gene3D" id="2.60.40.10">
    <property type="entry name" value="Immunoglobulins"/>
    <property type="match status" value="1"/>
</dbReference>
<dbReference type="Pfam" id="PF25788">
    <property type="entry name" value="Ig_Rha78A_N"/>
    <property type="match status" value="1"/>
</dbReference>
<evidence type="ECO:0000259" key="4">
    <source>
        <dbReference type="Pfam" id="PF05592"/>
    </source>
</evidence>
<dbReference type="SUPFAM" id="SSF48208">
    <property type="entry name" value="Six-hairpin glycosidases"/>
    <property type="match status" value="1"/>
</dbReference>
<sequence length="888" mass="100062">MFAITKLRCEYKENPLGIDVIRPRISWQLVSDDRDCMQSAYQIQVAENMLFQGKLWDTEEVKSSQSIHVELEGLLLAARTRYYYRVRAWNQNATDSGWSEIAFFETGLLDAGNWQAEWISAPTASFSQDSEICPQLRTFVDVKGPVESARIYVTALGLYELQLNGSRVGDHYFTPGWTSYSKRLQYQTYDVTKLLHEGANALGALLGNGWYRGYLGWDNQKEIYGSKTSLLLELHIRYADGSNELISSNQNWQAAKSAIMMSEIYNGETYDARLELDITDPSSEGWHPVEIINYSKAIIVAQENVPVTQVETLKPIALLTTPQGDRVLDMGQNMVGWLKFNVKGQSGQAVELQHAEILDRDGNFYTENMRKAKQCIRYTLKGGEQEAYEPHFTFQGFRYVKLSGFSADLQLEDFTGIVMHSNMERTGDFQCSDPLVNQLHHNILWGQKGNFLDVPTDCPQRDERLGWTGDAQMFVRTASYLMNTAPFFTKWLRDLKADQTPEGGIPFFIPELRAAPPGDGDTNHSSAAWGDAATICPWTIYEMYGDKRLLAEQYESMKHWISYIYAQGSNPYIWNTGFHFGDWLALDSKPDSYVGATDRDYVATAFYAYSVSLTLKAAIALEKSEDVDYYSELHVKIIKAFSDEFITPAGRLSVSTQTAQILALRFDLVEGVAKERAIQKLTELLAEAKDHLTTGFVGTPYLNPVLSESGNNELAYKLLFQKDYPSWLYQVTKGATTIWEHWDGIKEDGSFWSADMNSFNHYAYGAIGEWLYRYVAGIGTDELEPGFKIVHIKPQPGPGLDYAEASLETMYGKVESAWLRSEDNGMMIRVTIPANTNGIVVLPGANQLGLLENGVPVEQSRGVHSISLVDNGVRLELGSGSYQFTYSL</sequence>
<dbReference type="InterPro" id="IPR035398">
    <property type="entry name" value="Bac_rhamnosid_C"/>
</dbReference>
<evidence type="ECO:0000259" key="5">
    <source>
        <dbReference type="Pfam" id="PF08531"/>
    </source>
</evidence>
<dbReference type="Pfam" id="PF05592">
    <property type="entry name" value="Bac_rhamnosid"/>
    <property type="match status" value="1"/>
</dbReference>
<keyword evidence="3" id="KW-0378">Hydrolase</keyword>
<dbReference type="Pfam" id="PF17389">
    <property type="entry name" value="Bac_rhamnosid6H"/>
    <property type="match status" value="1"/>
</dbReference>
<feature type="domain" description="Alpha-L-rhamnosidase concanavalin-like" evidence="4">
    <location>
        <begin position="321"/>
        <end position="420"/>
    </location>
</feature>
<organism evidence="8 9">
    <name type="scientific">Paenibacillus odorifer</name>
    <dbReference type="NCBI Taxonomy" id="189426"/>
    <lineage>
        <taxon>Bacteria</taxon>
        <taxon>Bacillati</taxon>
        <taxon>Bacillota</taxon>
        <taxon>Bacilli</taxon>
        <taxon>Bacillales</taxon>
        <taxon>Paenibacillaceae</taxon>
        <taxon>Paenibacillus</taxon>
    </lineage>
</organism>
<dbReference type="Proteomes" id="UP000249163">
    <property type="component" value="Chromosome"/>
</dbReference>
<dbReference type="SUPFAM" id="SSF49265">
    <property type="entry name" value="Fibronectin type III"/>
    <property type="match status" value="1"/>
</dbReference>
<feature type="domain" description="Bacterial alpha-L-rhamnosidase N-terminal" evidence="5">
    <location>
        <begin position="146"/>
        <end position="310"/>
    </location>
</feature>
<reference evidence="8 9" key="1">
    <citation type="submission" date="2017-06" db="EMBL/GenBank/DDBJ databases">
        <title>Complete genome sequence of Paenibacillus odorifer CBA7130.</title>
        <authorList>
            <person name="Nam Y.-D."/>
            <person name="Kang J."/>
            <person name="Chung W.-H."/>
        </authorList>
    </citation>
    <scope>NUCLEOTIDE SEQUENCE [LARGE SCALE GENOMIC DNA]</scope>
    <source>
        <strain evidence="8 9">CBA7130</strain>
    </source>
</reference>
<dbReference type="InterPro" id="IPR036116">
    <property type="entry name" value="FN3_sf"/>
</dbReference>
<comment type="catalytic activity">
    <reaction evidence="1">
        <text>Hydrolysis of terminal non-reducing alpha-L-rhamnose residues in alpha-L-rhamnosides.</text>
        <dbReference type="EC" id="3.2.1.40"/>
    </reaction>
</comment>
<evidence type="ECO:0000313" key="9">
    <source>
        <dbReference type="Proteomes" id="UP000249163"/>
    </source>
</evidence>
<dbReference type="CDD" id="cd00063">
    <property type="entry name" value="FN3"/>
    <property type="match status" value="1"/>
</dbReference>
<dbReference type="Gene3D" id="2.60.420.10">
    <property type="entry name" value="Maltose phosphorylase, domain 3"/>
    <property type="match status" value="1"/>
</dbReference>
<dbReference type="InterPro" id="IPR035396">
    <property type="entry name" value="Bac_rhamnosid6H"/>
</dbReference>
<dbReference type="InterPro" id="IPR013783">
    <property type="entry name" value="Ig-like_fold"/>
</dbReference>
<dbReference type="PIRSF" id="PIRSF010631">
    <property type="entry name" value="A-rhamnsds"/>
    <property type="match status" value="1"/>
</dbReference>
<dbReference type="InterPro" id="IPR016007">
    <property type="entry name" value="Alpha_rhamnosid"/>
</dbReference>
<dbReference type="AlphaFoldDB" id="A0AAD0P3F3"/>
<accession>A0AAD0P3F3</accession>
<feature type="domain" description="Alpha-L-rhamnosidase six-hairpin glycosidase" evidence="6">
    <location>
        <begin position="425"/>
        <end position="775"/>
    </location>
</feature>
<dbReference type="PANTHER" id="PTHR33307:SF6">
    <property type="entry name" value="ALPHA-RHAMNOSIDASE (EUROFUNG)-RELATED"/>
    <property type="match status" value="1"/>
</dbReference>
<dbReference type="GO" id="GO:0005975">
    <property type="term" value="P:carbohydrate metabolic process"/>
    <property type="evidence" value="ECO:0007669"/>
    <property type="project" value="InterPro"/>
</dbReference>